<sequence>MHPAFESLFAQPTERIRKSVEDLQKSYPSLQFDTERDDLDKSEAPFIREMLKDFVDYLNGAKRSFEWGSDENQRISSHPVYQHEAYKTDSFESLPTLNRATLRTYREPFNYEVTEGMTVYADQTSGTSGAPLSVYYSQKFMAQYLHLNMIKVALLAGFTSLGRRPVFSLRVTDNKAYQGGIVVSDPMELVGLSLIWHLDVNDSASFDRFTRMLADLDPEVLVAKPNLYRILLERWKQHETTPPSRPVFTVSGGAMLPDDLRGDVSTFFGCRMVSAYAISEAGYLGSECEELSIHLDESAHDRFECVPLEGGADGDPAAGELAVTSTLNDCMPLVRYRVGDVVDFARDICACGLSGPFLRKLQGRTTIVFDLGDGHMLSPTRYMDIFKEIPELAEYQLTQTRRRAFHIAIELREGLNREEHKQSALRVRDAISTGMPVDVELSWEERSFDSEGAKFARFRSEVVA</sequence>
<dbReference type="PANTHER" id="PTHR36932">
    <property type="entry name" value="CAPSULAR POLYSACCHARIDE BIOSYNTHESIS PROTEIN"/>
    <property type="match status" value="1"/>
</dbReference>
<accession>A0A9X1Q5Q5</accession>
<reference evidence="1" key="1">
    <citation type="submission" date="2022-01" db="EMBL/GenBank/DDBJ databases">
        <title>Draft Genome Sequences of Seven Type Strains of the Genus Streptomyces.</title>
        <authorList>
            <person name="Aziz S."/>
            <person name="Coretto E."/>
            <person name="Chronakova A."/>
            <person name="Sproer C."/>
            <person name="Huber K."/>
            <person name="Nouioui I."/>
            <person name="Gross H."/>
        </authorList>
    </citation>
    <scope>NUCLEOTIDE SEQUENCE</scope>
    <source>
        <strain evidence="1">DSM 103493</strain>
    </source>
</reference>
<protein>
    <submittedName>
        <fullName evidence="1">Uncharacterized protein</fullName>
    </submittedName>
</protein>
<keyword evidence="2" id="KW-1185">Reference proteome</keyword>
<dbReference type="InterPro" id="IPR053158">
    <property type="entry name" value="CapK_Type1_Caps_Biosynth"/>
</dbReference>
<dbReference type="AlphaFoldDB" id="A0A9X1Q5Q5"/>
<dbReference type="EMBL" id="JAKEIP010000215">
    <property type="protein sequence ID" value="MCF1598460.1"/>
    <property type="molecule type" value="Genomic_DNA"/>
</dbReference>
<dbReference type="RefSeq" id="WP_234766841.1">
    <property type="nucleotide sequence ID" value="NZ_JAKEIP010000215.1"/>
</dbReference>
<dbReference type="Proteomes" id="UP001139384">
    <property type="component" value="Unassembled WGS sequence"/>
</dbReference>
<evidence type="ECO:0000313" key="2">
    <source>
        <dbReference type="Proteomes" id="UP001139384"/>
    </source>
</evidence>
<name>A0A9X1Q5Q5_STRM4</name>
<dbReference type="SUPFAM" id="SSF56801">
    <property type="entry name" value="Acetyl-CoA synthetase-like"/>
    <property type="match status" value="1"/>
</dbReference>
<comment type="caution">
    <text evidence="1">The sequence shown here is derived from an EMBL/GenBank/DDBJ whole genome shotgun (WGS) entry which is preliminary data.</text>
</comment>
<evidence type="ECO:0000313" key="1">
    <source>
        <dbReference type="EMBL" id="MCF1598460.1"/>
    </source>
</evidence>
<gene>
    <name evidence="1" type="ORF">L0P92_33655</name>
</gene>
<organism evidence="1 2">
    <name type="scientific">Streptomyces muensis</name>
    <dbReference type="NCBI Taxonomy" id="1077944"/>
    <lineage>
        <taxon>Bacteria</taxon>
        <taxon>Bacillati</taxon>
        <taxon>Actinomycetota</taxon>
        <taxon>Actinomycetes</taxon>
        <taxon>Kitasatosporales</taxon>
        <taxon>Streptomycetaceae</taxon>
        <taxon>Streptomyces</taxon>
    </lineage>
</organism>
<dbReference type="InterPro" id="IPR042099">
    <property type="entry name" value="ANL_N_sf"/>
</dbReference>
<proteinExistence type="predicted"/>
<dbReference type="PANTHER" id="PTHR36932:SF1">
    <property type="entry name" value="CAPSULAR POLYSACCHARIDE BIOSYNTHESIS PROTEIN"/>
    <property type="match status" value="1"/>
</dbReference>
<dbReference type="Gene3D" id="3.40.50.12780">
    <property type="entry name" value="N-terminal domain of ligase-like"/>
    <property type="match status" value="1"/>
</dbReference>